<dbReference type="Proteomes" id="UP000515140">
    <property type="component" value="Unplaced"/>
</dbReference>
<proteinExistence type="predicted"/>
<feature type="coiled-coil region" evidence="1">
    <location>
        <begin position="53"/>
        <end position="182"/>
    </location>
</feature>
<gene>
    <name evidence="3" type="primary">CUNH6orf163</name>
</gene>
<sequence length="332" mass="39635">MIRNPNLENFVCCAVCNKVIPPPPTEEAFERIHEYKPFKTRFYTHKDILDIGIEIHQKEEKINQDKLEELLKEAQDEVWAKAEVMTEEAVKKAVKKVHDKHLEEIETLKEEHKNELEERVKLTKQEMREIMEEEMRRENRAAEQRMVHRIQKILKECHDEKLQAIEEVRAEEQQIATELLNKQMRKNEEKILEVGILSHKTLEKSIKEVTGATKYQMSIAFNLSQKEKEEEVNQVLKETEKFHKAAIRKVYKKLTLTEDKLQEKTERLENMTQWKDFLEEELLETREAFQKYINSTFPMLAPGQAYFILPLRKKLPIDIEEYAEDNVRSFRS</sequence>
<dbReference type="InterPro" id="IPR038927">
    <property type="entry name" value="C6orf163"/>
</dbReference>
<dbReference type="InParanoid" id="A0A6P5JLM4"/>
<evidence type="ECO:0000313" key="2">
    <source>
        <dbReference type="Proteomes" id="UP000515140"/>
    </source>
</evidence>
<dbReference type="GeneID" id="110200907"/>
<protein>
    <submittedName>
        <fullName evidence="3">Uncharacterized protein C6orf163 homolog isoform X1</fullName>
    </submittedName>
</protein>
<dbReference type="CTD" id="109311842"/>
<keyword evidence="1" id="KW-0175">Coiled coil</keyword>
<organism evidence="2 3">
    <name type="scientific">Phascolarctos cinereus</name>
    <name type="common">Koala</name>
    <dbReference type="NCBI Taxonomy" id="38626"/>
    <lineage>
        <taxon>Eukaryota</taxon>
        <taxon>Metazoa</taxon>
        <taxon>Chordata</taxon>
        <taxon>Craniata</taxon>
        <taxon>Vertebrata</taxon>
        <taxon>Euteleostomi</taxon>
        <taxon>Mammalia</taxon>
        <taxon>Metatheria</taxon>
        <taxon>Diprotodontia</taxon>
        <taxon>Phascolarctidae</taxon>
        <taxon>Phascolarctos</taxon>
    </lineage>
</organism>
<evidence type="ECO:0000313" key="3">
    <source>
        <dbReference type="RefSeq" id="XP_020831974.1"/>
    </source>
</evidence>
<feature type="coiled-coil region" evidence="1">
    <location>
        <begin position="251"/>
        <end position="281"/>
    </location>
</feature>
<dbReference type="AlphaFoldDB" id="A0A6P5JLM4"/>
<dbReference type="KEGG" id="pcw:110200907"/>
<dbReference type="OMA" id="NYTNFVC"/>
<dbReference type="PANTHER" id="PTHR34645">
    <property type="entry name" value="SIMILAR TO HYPOTHETICAL PROTEIN"/>
    <property type="match status" value="1"/>
</dbReference>
<name>A0A6P5JLM4_PHACI</name>
<dbReference type="PANTHER" id="PTHR34645:SF1">
    <property type="entry name" value="GENE 136-RELATED"/>
    <property type="match status" value="1"/>
</dbReference>
<dbReference type="RefSeq" id="XP_020831974.1">
    <property type="nucleotide sequence ID" value="XM_020976315.1"/>
</dbReference>
<evidence type="ECO:0000256" key="1">
    <source>
        <dbReference type="SAM" id="Coils"/>
    </source>
</evidence>
<keyword evidence="2" id="KW-1185">Reference proteome</keyword>
<accession>A0A6P5JLM4</accession>
<reference evidence="3" key="1">
    <citation type="submission" date="2025-08" db="UniProtKB">
        <authorList>
            <consortium name="RefSeq"/>
        </authorList>
    </citation>
    <scope>IDENTIFICATION</scope>
    <source>
        <tissue evidence="3">Spleen</tissue>
    </source>
</reference>